<dbReference type="EMBL" id="NIHT01000032">
    <property type="protein sequence ID" value="PLT71603.1"/>
    <property type="molecule type" value="Genomic_DNA"/>
</dbReference>
<dbReference type="Proteomes" id="UP000235093">
    <property type="component" value="Unassembled WGS sequence"/>
</dbReference>
<proteinExistence type="inferred from homology"/>
<evidence type="ECO:0000256" key="2">
    <source>
        <dbReference type="ARBA" id="ARBA00022908"/>
    </source>
</evidence>
<accession>A0A2N5PH52</accession>
<feature type="domain" description="Tyr recombinase" evidence="6">
    <location>
        <begin position="221"/>
        <end position="429"/>
    </location>
</feature>
<dbReference type="GO" id="GO:0003677">
    <property type="term" value="F:DNA binding"/>
    <property type="evidence" value="ECO:0007669"/>
    <property type="project" value="UniProtKB-UniRule"/>
</dbReference>
<comment type="caution">
    <text evidence="9">The sequence shown here is derived from an EMBL/GenBank/DDBJ whole genome shotgun (WGS) entry which is preliminary data.</text>
</comment>
<evidence type="ECO:0000256" key="4">
    <source>
        <dbReference type="ARBA" id="ARBA00023172"/>
    </source>
</evidence>
<keyword evidence="4" id="KW-0233">DNA recombination</keyword>
<dbReference type="GO" id="GO:0006310">
    <property type="term" value="P:DNA recombination"/>
    <property type="evidence" value="ECO:0007669"/>
    <property type="project" value="UniProtKB-KW"/>
</dbReference>
<comment type="similarity">
    <text evidence="1">Belongs to the 'phage' integrase family.</text>
</comment>
<feature type="domain" description="Core-binding (CB)" evidence="7">
    <location>
        <begin position="100"/>
        <end position="182"/>
    </location>
</feature>
<dbReference type="CDD" id="cd01189">
    <property type="entry name" value="INT_ICEBs1_C_like"/>
    <property type="match status" value="1"/>
</dbReference>
<dbReference type="PROSITE" id="PS51900">
    <property type="entry name" value="CB"/>
    <property type="match status" value="1"/>
</dbReference>
<evidence type="ECO:0000256" key="3">
    <source>
        <dbReference type="ARBA" id="ARBA00023125"/>
    </source>
</evidence>
<dbReference type="AlphaFoldDB" id="A0A2N5PH52"/>
<dbReference type="InterPro" id="IPR010998">
    <property type="entry name" value="Integrase_recombinase_N"/>
</dbReference>
<sequence>MIQLMPLPNLLRESVHMNKKPIIKPDVKESFQYGDIVSWKFRDTITPVRGKFAYRFSLTFSTGIVIPMQKGGYSTKTEALKAKEFAIAELHSKRFIPFEYTLKEFFDYWLYYYMIDERKISYHTFCSYRNVIYNYFLKTWDPNSKITDIERNDIKKGLDSIEKVSVLRLSYTVLKGAFTYAKNHQMIRINPALTAIRMKKKAVKKAYNQALREGTIKHQKKEYPILSIPQISLLLLKCKETRTEMYIPLLLTLTTGLRISEVIAIKFSDIDWWEGELHVRRQLGRTTSNDGEADNRLCTQEVKTKSHSGERDIPLGDFVIDELIVARHKYETVQKSNPQFQDLDFVCFRENGLPYNRGSLGKSFKELLADCNLPKMRWHDLRHTYATVLKKNDISLKAISVCMGHNGTGVTKDVYINLPEEIYDCEKVIGNFIIDILPQTDFVFDIQISEKDLLELLPQKVYNTVG</sequence>
<dbReference type="InterPro" id="IPR011010">
    <property type="entry name" value="DNA_brk_join_enz"/>
</dbReference>
<dbReference type="InterPro" id="IPR002104">
    <property type="entry name" value="Integrase_catalytic"/>
</dbReference>
<dbReference type="Proteomes" id="UP000234891">
    <property type="component" value="Unassembled WGS sequence"/>
</dbReference>
<keyword evidence="3 5" id="KW-0238">DNA-binding</keyword>
<name>A0A2N5PH52_MEDGN</name>
<dbReference type="Pfam" id="PF00589">
    <property type="entry name" value="Phage_integrase"/>
    <property type="match status" value="1"/>
</dbReference>
<dbReference type="InterPro" id="IPR050808">
    <property type="entry name" value="Phage_Integrase"/>
</dbReference>
<evidence type="ECO:0008006" key="12">
    <source>
        <dbReference type="Google" id="ProtNLM"/>
    </source>
</evidence>
<gene>
    <name evidence="8" type="ORF">CDL23_14735</name>
    <name evidence="9" type="ORF">CDL26_02605</name>
</gene>
<dbReference type="PANTHER" id="PTHR30629">
    <property type="entry name" value="PROPHAGE INTEGRASE"/>
    <property type="match status" value="1"/>
</dbReference>
<dbReference type="InterPro" id="IPR044068">
    <property type="entry name" value="CB"/>
</dbReference>
<dbReference type="PANTHER" id="PTHR30629:SF2">
    <property type="entry name" value="PROPHAGE INTEGRASE INTS-RELATED"/>
    <property type="match status" value="1"/>
</dbReference>
<dbReference type="InterPro" id="IPR013762">
    <property type="entry name" value="Integrase-like_cat_sf"/>
</dbReference>
<dbReference type="GO" id="GO:0015074">
    <property type="term" value="P:DNA integration"/>
    <property type="evidence" value="ECO:0007669"/>
    <property type="project" value="UniProtKB-KW"/>
</dbReference>
<keyword evidence="2" id="KW-0229">DNA integration</keyword>
<reference evidence="10 11" key="1">
    <citation type="journal article" date="2017" name="Genome Med.">
        <title>A novel Ruminococcus gnavus clade enriched in inflammatory bowel disease patients.</title>
        <authorList>
            <person name="Hall A.B."/>
            <person name="Yassour M."/>
            <person name="Sauk J."/>
            <person name="Garner A."/>
            <person name="Jiang X."/>
            <person name="Arthur T."/>
            <person name="Lagoudas G.K."/>
            <person name="Vatanen T."/>
            <person name="Fornelos N."/>
            <person name="Wilson R."/>
            <person name="Bertha M."/>
            <person name="Cohen M."/>
            <person name="Garber J."/>
            <person name="Khalili H."/>
            <person name="Gevers D."/>
            <person name="Ananthakrishnan A.N."/>
            <person name="Kugathasan S."/>
            <person name="Lander E.S."/>
            <person name="Blainey P."/>
            <person name="Vlamakis H."/>
            <person name="Xavier R.J."/>
            <person name="Huttenhower C."/>
        </authorList>
    </citation>
    <scope>NUCLEOTIDE SEQUENCE [LARGE SCALE GENOMIC DNA]</scope>
    <source>
        <strain evidence="9 10">RJX1124</strain>
        <strain evidence="8 11">RJX1125</strain>
    </source>
</reference>
<evidence type="ECO:0000256" key="1">
    <source>
        <dbReference type="ARBA" id="ARBA00008857"/>
    </source>
</evidence>
<dbReference type="SUPFAM" id="SSF56349">
    <property type="entry name" value="DNA breaking-rejoining enzymes"/>
    <property type="match status" value="1"/>
</dbReference>
<dbReference type="Gene3D" id="1.10.443.10">
    <property type="entry name" value="Intergrase catalytic core"/>
    <property type="match status" value="1"/>
</dbReference>
<evidence type="ECO:0000313" key="10">
    <source>
        <dbReference type="Proteomes" id="UP000234891"/>
    </source>
</evidence>
<evidence type="ECO:0000313" key="9">
    <source>
        <dbReference type="EMBL" id="PLT74457.1"/>
    </source>
</evidence>
<dbReference type="Gene3D" id="1.10.150.130">
    <property type="match status" value="1"/>
</dbReference>
<evidence type="ECO:0000313" key="11">
    <source>
        <dbReference type="Proteomes" id="UP000235093"/>
    </source>
</evidence>
<evidence type="ECO:0000256" key="5">
    <source>
        <dbReference type="PROSITE-ProRule" id="PRU01248"/>
    </source>
</evidence>
<organism evidence="9 10">
    <name type="scientific">Mediterraneibacter gnavus</name>
    <name type="common">Ruminococcus gnavus</name>
    <dbReference type="NCBI Taxonomy" id="33038"/>
    <lineage>
        <taxon>Bacteria</taxon>
        <taxon>Bacillati</taxon>
        <taxon>Bacillota</taxon>
        <taxon>Clostridia</taxon>
        <taxon>Lachnospirales</taxon>
        <taxon>Lachnospiraceae</taxon>
        <taxon>Mediterraneibacter</taxon>
    </lineage>
</organism>
<protein>
    <recommendedName>
        <fullName evidence="12">Site-specific integrase</fullName>
    </recommendedName>
</protein>
<dbReference type="PROSITE" id="PS51898">
    <property type="entry name" value="TYR_RECOMBINASE"/>
    <property type="match status" value="1"/>
</dbReference>
<dbReference type="EMBL" id="NIHS01000003">
    <property type="protein sequence ID" value="PLT74457.1"/>
    <property type="molecule type" value="Genomic_DNA"/>
</dbReference>
<evidence type="ECO:0000313" key="8">
    <source>
        <dbReference type="EMBL" id="PLT71603.1"/>
    </source>
</evidence>
<evidence type="ECO:0000259" key="7">
    <source>
        <dbReference type="PROSITE" id="PS51900"/>
    </source>
</evidence>
<evidence type="ECO:0000259" key="6">
    <source>
        <dbReference type="PROSITE" id="PS51898"/>
    </source>
</evidence>